<gene>
    <name evidence="19" type="ORF">F3Y22_tig00116964pilonHSYRG00391</name>
</gene>
<dbReference type="PROSITE" id="PS50966">
    <property type="entry name" value="ZF_SWIM"/>
    <property type="match status" value="1"/>
</dbReference>
<dbReference type="Pfam" id="PF02751">
    <property type="entry name" value="TFIIA_gamma_C"/>
    <property type="match status" value="1"/>
</dbReference>
<feature type="region of interest" description="Disordered" evidence="17">
    <location>
        <begin position="398"/>
        <end position="417"/>
    </location>
</feature>
<keyword evidence="11" id="KW-0460">Magnesium</keyword>
<evidence type="ECO:0000256" key="13">
    <source>
        <dbReference type="ARBA" id="ARBA00023163"/>
    </source>
</evidence>
<dbReference type="InterPro" id="IPR054481">
    <property type="entry name" value="GWD1_pHisD"/>
</dbReference>
<dbReference type="Gene3D" id="1.10.287.190">
    <property type="entry name" value="Transcription factor IIA gamma subunit, alpha-helical domain"/>
    <property type="match status" value="1"/>
</dbReference>
<evidence type="ECO:0000256" key="2">
    <source>
        <dbReference type="ARBA" id="ARBA00004123"/>
    </source>
</evidence>
<keyword evidence="6" id="KW-0808">Transferase</keyword>
<evidence type="ECO:0000256" key="11">
    <source>
        <dbReference type="ARBA" id="ARBA00022842"/>
    </source>
</evidence>
<comment type="similarity">
    <text evidence="3">Belongs to the TFIIA subunit 2 family.</text>
</comment>
<dbReference type="Pfam" id="PF10551">
    <property type="entry name" value="MULE"/>
    <property type="match status" value="1"/>
</dbReference>
<keyword evidence="10" id="KW-0067">ATP-binding</keyword>
<keyword evidence="8" id="KW-0547">Nucleotide-binding</keyword>
<evidence type="ECO:0000256" key="4">
    <source>
        <dbReference type="ARBA" id="ARBA00007837"/>
    </source>
</evidence>
<evidence type="ECO:0000256" key="12">
    <source>
        <dbReference type="ARBA" id="ARBA00023015"/>
    </source>
</evidence>
<dbReference type="GO" id="GO:0006367">
    <property type="term" value="P:transcription initiation at RNA polymerase II promoter"/>
    <property type="evidence" value="ECO:0007669"/>
    <property type="project" value="InterPro"/>
</dbReference>
<keyword evidence="7" id="KW-0479">Metal-binding</keyword>
<dbReference type="GO" id="GO:0016301">
    <property type="term" value="F:kinase activity"/>
    <property type="evidence" value="ECO:0007669"/>
    <property type="project" value="UniProtKB-KW"/>
</dbReference>
<dbReference type="InterPro" id="IPR009088">
    <property type="entry name" value="TFIIA_b-brl"/>
</dbReference>
<keyword evidence="14" id="KW-0539">Nucleus</keyword>
<feature type="compositionally biased region" description="Basic and acidic residues" evidence="17">
    <location>
        <begin position="398"/>
        <end position="409"/>
    </location>
</feature>
<dbReference type="InterPro" id="IPR055495">
    <property type="entry name" value="CWD_DUF7067"/>
</dbReference>
<dbReference type="InterPro" id="IPR002192">
    <property type="entry name" value="PPDK_AMP/ATP-bd"/>
</dbReference>
<dbReference type="PANTHER" id="PTHR46999:SF4">
    <property type="entry name" value="ALPHA-GLUCAN WATER DIKINASE 2"/>
    <property type="match status" value="1"/>
</dbReference>
<comment type="caution">
    <text evidence="19">The sequence shown here is derived from an EMBL/GenBank/DDBJ whole genome shotgun (WGS) entry which is preliminary data.</text>
</comment>
<dbReference type="Gene3D" id="2.30.18.10">
    <property type="entry name" value="Transcription factor IIA (TFIIA), beta-barrel domain"/>
    <property type="match status" value="1"/>
</dbReference>
<dbReference type="Pfam" id="PF23229">
    <property type="entry name" value="DUF7067"/>
    <property type="match status" value="1"/>
</dbReference>
<dbReference type="CDD" id="cd10145">
    <property type="entry name" value="TFIIA_gamma_N"/>
    <property type="match status" value="1"/>
</dbReference>
<evidence type="ECO:0000256" key="16">
    <source>
        <dbReference type="PROSITE-ProRule" id="PRU00325"/>
    </source>
</evidence>
<evidence type="ECO:0000256" key="6">
    <source>
        <dbReference type="ARBA" id="ARBA00022679"/>
    </source>
</evidence>
<dbReference type="InterPro" id="IPR007527">
    <property type="entry name" value="Znf_SWIM"/>
</dbReference>
<dbReference type="SUPFAM" id="SSF56059">
    <property type="entry name" value="Glutathione synthetase ATP-binding domain-like"/>
    <property type="match status" value="1"/>
</dbReference>
<dbReference type="Gene3D" id="3.30.470.20">
    <property type="entry name" value="ATP-grasp fold, B domain"/>
    <property type="match status" value="1"/>
</dbReference>
<dbReference type="GO" id="GO:0005524">
    <property type="term" value="F:ATP binding"/>
    <property type="evidence" value="ECO:0007669"/>
    <property type="project" value="UniProtKB-KW"/>
</dbReference>
<comment type="subunit">
    <text evidence="5">Homodimer.</text>
</comment>
<keyword evidence="16" id="KW-0862">Zinc</keyword>
<dbReference type="InterPro" id="IPR015872">
    <property type="entry name" value="TFIIA_gsu_N"/>
</dbReference>
<dbReference type="SUPFAM" id="SSF50784">
    <property type="entry name" value="Transcription factor IIA (TFIIA), beta-barrel domain"/>
    <property type="match status" value="1"/>
</dbReference>
<dbReference type="EMBL" id="VEPZ02001738">
    <property type="protein sequence ID" value="KAE8659233.1"/>
    <property type="molecule type" value="Genomic_DNA"/>
</dbReference>
<dbReference type="Pfam" id="PF23166">
    <property type="entry name" value="Ig_N_CWD1"/>
    <property type="match status" value="2"/>
</dbReference>
<evidence type="ECO:0000256" key="15">
    <source>
        <dbReference type="ARBA" id="ARBA00023277"/>
    </source>
</evidence>
<evidence type="ECO:0000313" key="19">
    <source>
        <dbReference type="EMBL" id="KAE8659233.1"/>
    </source>
</evidence>
<evidence type="ECO:0000256" key="3">
    <source>
        <dbReference type="ARBA" id="ARBA00007675"/>
    </source>
</evidence>
<dbReference type="InterPro" id="IPR018289">
    <property type="entry name" value="MULE_transposase_dom"/>
</dbReference>
<keyword evidence="15" id="KW-0119">Carbohydrate metabolism</keyword>
<protein>
    <submittedName>
        <fullName evidence="19">Alpha-glucan water dikinase 2</fullName>
    </submittedName>
</protein>
<organism evidence="19 20">
    <name type="scientific">Hibiscus syriacus</name>
    <name type="common">Rose of Sharon</name>
    <dbReference type="NCBI Taxonomy" id="106335"/>
    <lineage>
        <taxon>Eukaryota</taxon>
        <taxon>Viridiplantae</taxon>
        <taxon>Streptophyta</taxon>
        <taxon>Embryophyta</taxon>
        <taxon>Tracheophyta</taxon>
        <taxon>Spermatophyta</taxon>
        <taxon>Magnoliopsida</taxon>
        <taxon>eudicotyledons</taxon>
        <taxon>Gunneridae</taxon>
        <taxon>Pentapetalae</taxon>
        <taxon>rosids</taxon>
        <taxon>malvids</taxon>
        <taxon>Malvales</taxon>
        <taxon>Malvaceae</taxon>
        <taxon>Malvoideae</taxon>
        <taxon>Hibiscus</taxon>
    </lineage>
</organism>
<dbReference type="InterPro" id="IPR013815">
    <property type="entry name" value="ATP_grasp_subdomain_1"/>
</dbReference>
<dbReference type="PANTHER" id="PTHR46999">
    <property type="entry name" value="ALPHA-GLUCAN WATER DIKINASE 1, CHLOROPLASTIC-RELATED"/>
    <property type="match status" value="1"/>
</dbReference>
<evidence type="ECO:0000256" key="7">
    <source>
        <dbReference type="ARBA" id="ARBA00022723"/>
    </source>
</evidence>
<keyword evidence="16" id="KW-0863">Zinc-finger</keyword>
<proteinExistence type="inferred from homology"/>
<dbReference type="InterPro" id="IPR015871">
    <property type="entry name" value="TFIIA_gsu_C"/>
</dbReference>
<sequence length="2189" mass="248983">METFEFYRRSTIGICLTDALDEMVSNFTLKPELAIQVIVQFDKSMAEALESQVKSKVTFKGHLHTYRYCDCVWTFVLQDALFKMEGSQENVDRMMPVVLQPRNEVLNCIKVYKNVFSIIFIAFYEEPSSFPSICDLEKFAMAISKSLVGIYIRITHTLSKCRAFAFKIPKHGSNLSWKAPSIRFSNIMSPSFLFLMEFQLLFLFEYKRLYLPNKKDVKKRVPRVLHFQLIDGMQLQINVSGCSTKRNARVEFQLKNSTRTWILHWGFLYHGNLNWYIPCGGDSSGNGDIYVLNIELRDPKIHAIEFVLKDGSRDRWLKLNHRNFRVEIPEYDASDPLPSIPKDLIGRKAYLIWEGRGRPQNTPEQQKQDYADALTELQNQLSKGISLNELQSSYMNARTERKIQDDRQPSRSVTPSSYLRRHDVDKWLQRQSKGHENKTGQSSSTFMDLVEKSVGGNNVVSKQNHTVGYYEIVVLSKVVTGDYHILVALNVKGTAILHWGVSKSSAGEWLAPASDMLPEKSKMVVGACQTYFTDMSVRGGSFQKRNFVGIQFVIWSGGSWIKNNGANFYVPEQPVLPSGKVDGHGKRIVKWLLDEISQREKEAERSLMHRFNIATELTERCKAEGELGLIGILIWMRFMRCRHLTWNKNYNVKPREISEAQDRFTNLLQRIFVNQPNDREIVRLIMAFVGRGGEGDVGQRIRDEILTIQRNNDCKGAMMEEWHQKLHNNSSPDDVVICEALLNYLKSGFKLDLYWKTLHAHGLTKEKLASYDRPIVSEPHFRTDAKEGLIRDLTMYLKTLKAVHSGVELESAIESCMAPSFKNQGFATADRAHVYTGLSLKLQDCLNFVKIHIGDERIGPLMEKLLESRIEIRPLLLTHHRLAKELLFLDLALASAVRTTMERGLKDLNFAHPPEIMFFISLVLESLCLSMVKNEDLIYCTKDWYRVSESYKPGDAQWALQTKAILDRLQIVISDRAVDHQNKIQPSAEYLGNLLGIGKPAVMGSSPTTQATDSLKHALTSYVLLWELAPLCFRNFYEFPNVFGIVSGEQDNFAEELTRAGSGAVLSKLINRFDPILRKVANLGCWQVISPVEVCGFVTSMNELITVQNKVYRKPTVIIATRVTGEEEIPDGVVAVLTSDTPDVLSHICFATCFDQNTFRILKLKEGRAVSIQLNDVSGSNLSLSSLIPLLSRRVTIKRKNFCGKYALSLEEFTAEMVGAKSSNIKFLRGRVPSWIRIPMSVAIPFGAFETVLSLDANKDISNKIILLSKLVHGGDVSKIQEIKGAIQQMSAPVSLTTEVTNKMKSARMPWPDHGGEDRWNQAWQAIKKVWASKWNERAYVSCKKGKLNHEDLRMAVLIQEVLCGDYAFVIHTKNPLSGDTSEIYAEIVKGLGETLVGAYPGRAMSFVAKKNNLKCPIVTGYASKKIGLYCKPTIIFRSDSNGEDLEGFAGAGLYDSVLMDEEESMVLDYSIDPMIVNKAFQTSILSKIAEAGKIIETLYGCPQDIEGVVKDGMIYVVQARPQFFCSRDQAWYFYKGFAREHGFSARKGTTRLDVEGNVKTQEFCCFKEGFRVSKVNTVDRQRAHTPVTRTGCKARVVVIATNTNDQWVISCKADIDEATTLKEVGVGTSQVMNYLTQQAWGYHNVGFTHKDLYNALQRGKAKEIVDGDVNALIAYFDYKKHDDPEFFMTYSVDESGALYNLIWSDSSSRSDYTCFGDVIAFDTTYTDNLYGRPIMPIVGVNHHHNTIVFATAIIADETSQSFEWMLQNFLEAMMNKSPISVVTDEDRAMQRAIKSVIPYAKHKLCSWHLSRNAQANIGDPKFTAAFSKCMASWWTTEEFDIQWRSVVSEFNVQKHPWVIEKGNTRHLWAQAYITGHFFANIRSTQRCKYMNASLAIALKHKKTYLDVVRAIEDGISRMRMNELKADYLSSHTKPFQITKLVDLESHAAAIFTRESFRVFQDELIRETLYWIEAEIKSLSDECQHYILSKYAEKNRKFEISFDSRTKTLICSCKKFETVGLPCRHQLHILKHLDYTYLPGTLIQSRWTNDAKASAPSYVDLNVSPEVMQMARFAALRSTSSRLCYIASKTDESFKTARDEMKKLIEELENSFGLNDSVNQSIVVNNVRDPQRKQRKRKEVPKNKVEKKIRRCGYCNGEGHNKLTCPQIKLSLSTSTQPTSTDFFEDVME</sequence>
<dbReference type="Pfam" id="PF01326">
    <property type="entry name" value="PPDK_N"/>
    <property type="match status" value="1"/>
</dbReference>
<dbReference type="GO" id="GO:0008270">
    <property type="term" value="F:zinc ion binding"/>
    <property type="evidence" value="ECO:0007669"/>
    <property type="project" value="UniProtKB-KW"/>
</dbReference>
<dbReference type="SUPFAM" id="SSF47396">
    <property type="entry name" value="Transcription factor IIA (TFIIA), alpha-helical domain"/>
    <property type="match status" value="1"/>
</dbReference>
<keyword evidence="20" id="KW-1185">Reference proteome</keyword>
<name>A0A6A2WIZ7_HIBSY</name>
<comment type="cofactor">
    <cofactor evidence="1">
        <name>Mg(2+)</name>
        <dbReference type="ChEBI" id="CHEBI:18420"/>
    </cofactor>
</comment>
<dbReference type="Proteomes" id="UP000436088">
    <property type="component" value="Unassembled WGS sequence"/>
</dbReference>
<accession>A0A6A2WIZ7</accession>
<evidence type="ECO:0000313" key="20">
    <source>
        <dbReference type="Proteomes" id="UP000436088"/>
    </source>
</evidence>
<dbReference type="InterPro" id="IPR004330">
    <property type="entry name" value="FAR1_DNA_bnd_dom"/>
</dbReference>
<dbReference type="Pfam" id="PF02268">
    <property type="entry name" value="TFIIA_gamma_N"/>
    <property type="match status" value="1"/>
</dbReference>
<reference evidence="19" key="1">
    <citation type="submission" date="2019-09" db="EMBL/GenBank/DDBJ databases">
        <title>Draft genome information of white flower Hibiscus syriacus.</title>
        <authorList>
            <person name="Kim Y.-M."/>
        </authorList>
    </citation>
    <scope>NUCLEOTIDE SEQUENCE [LARGE SCALE GENOMIC DNA]</scope>
    <source>
        <strain evidence="19">YM2019G1</strain>
    </source>
</reference>
<dbReference type="FunFam" id="1.10.287.190:FF:000001">
    <property type="entry name" value="Transcription initiation factor IIA subunit 2"/>
    <property type="match status" value="1"/>
</dbReference>
<evidence type="ECO:0000259" key="18">
    <source>
        <dbReference type="PROSITE" id="PS50966"/>
    </source>
</evidence>
<dbReference type="Pfam" id="PF22973">
    <property type="entry name" value="GWD1_pHisD"/>
    <property type="match status" value="1"/>
</dbReference>
<dbReference type="GO" id="GO:0005672">
    <property type="term" value="C:transcription factor TFIIA complex"/>
    <property type="evidence" value="ECO:0007669"/>
    <property type="project" value="InterPro"/>
</dbReference>
<evidence type="ECO:0000256" key="1">
    <source>
        <dbReference type="ARBA" id="ARBA00001946"/>
    </source>
</evidence>
<evidence type="ECO:0000256" key="10">
    <source>
        <dbReference type="ARBA" id="ARBA00022840"/>
    </source>
</evidence>
<dbReference type="Pfam" id="PF03101">
    <property type="entry name" value="FAR1"/>
    <property type="match status" value="1"/>
</dbReference>
<evidence type="ECO:0000256" key="14">
    <source>
        <dbReference type="ARBA" id="ARBA00023242"/>
    </source>
</evidence>
<dbReference type="InterPro" id="IPR056301">
    <property type="entry name" value="GWD-like_N_Ig"/>
</dbReference>
<comment type="similarity">
    <text evidence="4">Belongs to the PEP-utilizing enzyme family.</text>
</comment>
<feature type="domain" description="SWIM-type" evidence="18">
    <location>
        <begin position="1998"/>
        <end position="2034"/>
    </location>
</feature>
<keyword evidence="13" id="KW-0804">Transcription</keyword>
<comment type="subcellular location">
    <subcellularLocation>
        <location evidence="2">Nucleus</location>
    </subcellularLocation>
</comment>
<evidence type="ECO:0000256" key="9">
    <source>
        <dbReference type="ARBA" id="ARBA00022777"/>
    </source>
</evidence>
<dbReference type="CDD" id="cd10014">
    <property type="entry name" value="TFIIA_gamma_C"/>
    <property type="match status" value="1"/>
</dbReference>
<dbReference type="Gene3D" id="3.30.1490.20">
    <property type="entry name" value="ATP-grasp fold, A domain"/>
    <property type="match status" value="1"/>
</dbReference>
<keyword evidence="12" id="KW-0805">Transcription regulation</keyword>
<evidence type="ECO:0000256" key="17">
    <source>
        <dbReference type="SAM" id="MobiDB-lite"/>
    </source>
</evidence>
<evidence type="ECO:0000256" key="8">
    <source>
        <dbReference type="ARBA" id="ARBA00022741"/>
    </source>
</evidence>
<evidence type="ECO:0000256" key="5">
    <source>
        <dbReference type="ARBA" id="ARBA00011738"/>
    </source>
</evidence>
<keyword evidence="9" id="KW-0418">Kinase</keyword>
<dbReference type="InterPro" id="IPR009083">
    <property type="entry name" value="TFIIA_a-hlx"/>
</dbReference>